<organism evidence="7">
    <name type="scientific">Drosophila rhopaloa</name>
    <name type="common">Fruit fly</name>
    <dbReference type="NCBI Taxonomy" id="1041015"/>
    <lineage>
        <taxon>Eukaryota</taxon>
        <taxon>Metazoa</taxon>
        <taxon>Ecdysozoa</taxon>
        <taxon>Arthropoda</taxon>
        <taxon>Hexapoda</taxon>
        <taxon>Insecta</taxon>
        <taxon>Pterygota</taxon>
        <taxon>Neoptera</taxon>
        <taxon>Endopterygota</taxon>
        <taxon>Diptera</taxon>
        <taxon>Brachycera</taxon>
        <taxon>Muscomorpha</taxon>
        <taxon>Ephydroidea</taxon>
        <taxon>Drosophilidae</taxon>
        <taxon>Drosophila</taxon>
        <taxon>Sophophora</taxon>
    </lineage>
</organism>
<name>A0A6P4FG38_DRORH</name>
<dbReference type="RefSeq" id="XP_016988214.1">
    <property type="nucleotide sequence ID" value="XM_017132725.1"/>
</dbReference>
<proteinExistence type="predicted"/>
<protein>
    <submittedName>
        <fullName evidence="7">Gustatory receptor 36a</fullName>
    </submittedName>
</protein>
<dbReference type="InterPro" id="IPR013604">
    <property type="entry name" value="7TM_chemorcpt"/>
</dbReference>
<evidence type="ECO:0000256" key="4">
    <source>
        <dbReference type="ARBA" id="ARBA00022989"/>
    </source>
</evidence>
<feature type="transmembrane region" description="Helical" evidence="6">
    <location>
        <begin position="185"/>
        <end position="205"/>
    </location>
</feature>
<evidence type="ECO:0000256" key="2">
    <source>
        <dbReference type="ARBA" id="ARBA00022475"/>
    </source>
</evidence>
<evidence type="ECO:0000256" key="5">
    <source>
        <dbReference type="ARBA" id="ARBA00023136"/>
    </source>
</evidence>
<keyword evidence="4 6" id="KW-1133">Transmembrane helix</keyword>
<dbReference type="Pfam" id="PF08395">
    <property type="entry name" value="7tm_7"/>
    <property type="match status" value="1"/>
</dbReference>
<dbReference type="AlphaFoldDB" id="A0A6P4FG38"/>
<feature type="transmembrane region" description="Helical" evidence="6">
    <location>
        <begin position="25"/>
        <end position="45"/>
    </location>
</feature>
<gene>
    <name evidence="7" type="primary">LOC108050845</name>
</gene>
<feature type="transmembrane region" description="Helical" evidence="6">
    <location>
        <begin position="51"/>
        <end position="71"/>
    </location>
</feature>
<keyword evidence="3 6" id="KW-0812">Transmembrane</keyword>
<comment type="subcellular location">
    <subcellularLocation>
        <location evidence="1">Cell membrane</location>
        <topology evidence="1">Multi-pass membrane protein</topology>
    </subcellularLocation>
</comment>
<dbReference type="GO" id="GO:0005886">
    <property type="term" value="C:plasma membrane"/>
    <property type="evidence" value="ECO:0007669"/>
    <property type="project" value="UniProtKB-SubCell"/>
</dbReference>
<evidence type="ECO:0000256" key="1">
    <source>
        <dbReference type="ARBA" id="ARBA00004651"/>
    </source>
</evidence>
<evidence type="ECO:0000256" key="3">
    <source>
        <dbReference type="ARBA" id="ARBA00022692"/>
    </source>
</evidence>
<keyword evidence="7" id="KW-0675">Receptor</keyword>
<dbReference type="OrthoDB" id="7856336at2759"/>
<feature type="transmembrane region" description="Helical" evidence="6">
    <location>
        <begin position="141"/>
        <end position="165"/>
    </location>
</feature>
<keyword evidence="5 6" id="KW-0472">Membrane</keyword>
<reference evidence="7" key="1">
    <citation type="submission" date="2025-08" db="UniProtKB">
        <authorList>
            <consortium name="RefSeq"/>
        </authorList>
    </citation>
    <scope>IDENTIFICATION</scope>
</reference>
<dbReference type="GO" id="GO:0050909">
    <property type="term" value="P:sensory perception of taste"/>
    <property type="evidence" value="ECO:0007669"/>
    <property type="project" value="InterPro"/>
</dbReference>
<sequence>MQITGTIIRLILASPNIMRSFRRNIYMKIFTGFATVLLEIAVVVYELNRVSFAQVFLLPFQLWAACILNLAMSQNSLLMLFVRAQYHVVHTELRKVMEKSRSLSKLPRRRAFIMSRCCDLADQVDDIAKRRSQLQSIISQLAEVSGIQWVMVFCDNYLWSVYFFYQIYTFFKYGQVNMNSTANNFILDFTACFFYYLDVYINLSIMRNVLNDDKKILRLMEERTLFGSVLNVRLEQSV</sequence>
<accession>A0A6P4FG38</accession>
<evidence type="ECO:0000256" key="6">
    <source>
        <dbReference type="SAM" id="Phobius"/>
    </source>
</evidence>
<keyword evidence="2" id="KW-1003">Cell membrane</keyword>
<evidence type="ECO:0000313" key="7">
    <source>
        <dbReference type="RefSeq" id="XP_016988214.1"/>
    </source>
</evidence>